<dbReference type="Proteomes" id="UP000249354">
    <property type="component" value="Unassembled WGS sequence"/>
</dbReference>
<accession>A0A2W4VWS5</accession>
<sequence length="95" mass="10442">MLPTSLGVVVQDDGDKGFVQSITLVRSTGFEDADNLIIDATLDDRTLFDQVDSWLRTAVDNNGSFPFEPPLSTLAYNIFNVEVVFDEHSCPETGT</sequence>
<organism evidence="1 2">
    <name type="scientific">Leptolyngbya foveolarum</name>
    <dbReference type="NCBI Taxonomy" id="47253"/>
    <lineage>
        <taxon>Bacteria</taxon>
        <taxon>Bacillati</taxon>
        <taxon>Cyanobacteriota</taxon>
        <taxon>Cyanophyceae</taxon>
        <taxon>Leptolyngbyales</taxon>
        <taxon>Leptolyngbyaceae</taxon>
        <taxon>Leptolyngbya group</taxon>
        <taxon>Leptolyngbya</taxon>
    </lineage>
</organism>
<evidence type="ECO:0000313" key="2">
    <source>
        <dbReference type="Proteomes" id="UP000249354"/>
    </source>
</evidence>
<reference evidence="1 2" key="2">
    <citation type="submission" date="2018-06" db="EMBL/GenBank/DDBJ databases">
        <title>Metagenomic assembly of (sub)arctic Cyanobacteria and their associated microbiome from non-axenic cultures.</title>
        <authorList>
            <person name="Baurain D."/>
        </authorList>
    </citation>
    <scope>NUCLEOTIDE SEQUENCE [LARGE SCALE GENOMIC DNA]</scope>
    <source>
        <strain evidence="1">ULC129bin1</strain>
    </source>
</reference>
<proteinExistence type="predicted"/>
<comment type="caution">
    <text evidence="1">The sequence shown here is derived from an EMBL/GenBank/DDBJ whole genome shotgun (WGS) entry which is preliminary data.</text>
</comment>
<protein>
    <submittedName>
        <fullName evidence="1">Uncharacterized protein</fullName>
    </submittedName>
</protein>
<reference evidence="2" key="1">
    <citation type="submission" date="2018-04" db="EMBL/GenBank/DDBJ databases">
        <authorList>
            <person name="Cornet L."/>
        </authorList>
    </citation>
    <scope>NUCLEOTIDE SEQUENCE [LARGE SCALE GENOMIC DNA]</scope>
</reference>
<gene>
    <name evidence="1" type="ORF">DCF25_15240</name>
</gene>
<name>A0A2W4VWS5_9CYAN</name>
<evidence type="ECO:0000313" key="1">
    <source>
        <dbReference type="EMBL" id="PZO14205.1"/>
    </source>
</evidence>
<dbReference type="AlphaFoldDB" id="A0A2W4VWS5"/>
<dbReference type="EMBL" id="QBMC01000112">
    <property type="protein sequence ID" value="PZO14205.1"/>
    <property type="molecule type" value="Genomic_DNA"/>
</dbReference>